<evidence type="ECO:0000313" key="8">
    <source>
        <dbReference type="Proteomes" id="UP000244162"/>
    </source>
</evidence>
<dbReference type="CDD" id="cd06559">
    <property type="entry name" value="Endonuclease_V"/>
    <property type="match status" value="1"/>
</dbReference>
<comment type="cofactor">
    <cofactor evidence="6">
        <name>Mg(2+)</name>
        <dbReference type="ChEBI" id="CHEBI:18420"/>
    </cofactor>
</comment>
<name>A0A2T5FYL4_9SPHN</name>
<protein>
    <recommendedName>
        <fullName evidence="6">Endonuclease V</fullName>
        <ecNumber evidence="6">3.1.21.7</ecNumber>
    </recommendedName>
    <alternativeName>
        <fullName evidence="6">Deoxyinosine 3'endonuclease</fullName>
    </alternativeName>
    <alternativeName>
        <fullName evidence="6">Deoxyribonuclease V</fullName>
        <shortName evidence="6">DNase V</shortName>
    </alternativeName>
</protein>
<dbReference type="InterPro" id="IPR007581">
    <property type="entry name" value="Endonuclease-V"/>
</dbReference>
<feature type="binding site" evidence="6">
    <location>
        <position position="115"/>
    </location>
    <ligand>
        <name>Mg(2+)</name>
        <dbReference type="ChEBI" id="CHEBI:18420"/>
    </ligand>
</feature>
<keyword evidence="3 6" id="KW-0540">Nuclease</keyword>
<dbReference type="Proteomes" id="UP000244162">
    <property type="component" value="Unassembled WGS sequence"/>
</dbReference>
<dbReference type="GO" id="GO:0043737">
    <property type="term" value="F:deoxyribonuclease V activity"/>
    <property type="evidence" value="ECO:0007669"/>
    <property type="project" value="UniProtKB-UniRule"/>
</dbReference>
<dbReference type="RefSeq" id="WP_107967621.1">
    <property type="nucleotide sequence ID" value="NZ_NWBU01000007.1"/>
</dbReference>
<keyword evidence="8" id="KW-1185">Reference proteome</keyword>
<evidence type="ECO:0000256" key="4">
    <source>
        <dbReference type="ARBA" id="ARBA00022759"/>
    </source>
</evidence>
<dbReference type="GO" id="GO:0016891">
    <property type="term" value="F:RNA endonuclease activity producing 5'-phosphomonoesters, hydrolytic mechanism"/>
    <property type="evidence" value="ECO:0007669"/>
    <property type="project" value="TreeGrafter"/>
</dbReference>
<reference evidence="7 8" key="1">
    <citation type="submission" date="2017-09" db="EMBL/GenBank/DDBJ databases">
        <title>Sphingomonas panjinensis sp.nov., isolated from oil-contaminated soil.</title>
        <authorList>
            <person name="Wang L."/>
            <person name="Chen L."/>
        </authorList>
    </citation>
    <scope>NUCLEOTIDE SEQUENCE [LARGE SCALE GENOMIC DNA]</scope>
    <source>
        <strain evidence="7 8">FW-11</strain>
    </source>
</reference>
<accession>A0A2T5FYL4</accession>
<keyword evidence="6" id="KW-0479">Metal-binding</keyword>
<dbReference type="AlphaFoldDB" id="A0A2T5FYL4"/>
<keyword evidence="2 6" id="KW-0963">Cytoplasm</keyword>
<dbReference type="GO" id="GO:0005737">
    <property type="term" value="C:cytoplasm"/>
    <property type="evidence" value="ECO:0007669"/>
    <property type="project" value="UniProtKB-SubCell"/>
</dbReference>
<feature type="site" description="Interaction with target DNA" evidence="6">
    <location>
        <position position="85"/>
    </location>
</feature>
<dbReference type="GO" id="GO:0003727">
    <property type="term" value="F:single-stranded RNA binding"/>
    <property type="evidence" value="ECO:0007669"/>
    <property type="project" value="TreeGrafter"/>
</dbReference>
<dbReference type="EC" id="3.1.21.7" evidence="6"/>
<comment type="function">
    <text evidence="6">DNA repair enzyme involved in the repair of deaminated bases. Selectively cleaves double-stranded DNA at the second phosphodiester bond 3' to a deoxyinosine leaving behind the intact lesion on the nicked DNA.</text>
</comment>
<dbReference type="PANTHER" id="PTHR28511:SF1">
    <property type="entry name" value="ENDONUCLEASE V"/>
    <property type="match status" value="1"/>
</dbReference>
<evidence type="ECO:0000313" key="7">
    <source>
        <dbReference type="EMBL" id="PTQ11629.1"/>
    </source>
</evidence>
<evidence type="ECO:0000256" key="1">
    <source>
        <dbReference type="ARBA" id="ARBA00004496"/>
    </source>
</evidence>
<comment type="catalytic activity">
    <reaction evidence="6">
        <text>Endonucleolytic cleavage at apurinic or apyrimidinic sites to products with a 5'-phosphate.</text>
        <dbReference type="EC" id="3.1.21.7"/>
    </reaction>
</comment>
<organism evidence="7 8">
    <name type="scientific">Sphingomonas oleivorans</name>
    <dbReference type="NCBI Taxonomy" id="1735121"/>
    <lineage>
        <taxon>Bacteria</taxon>
        <taxon>Pseudomonadati</taxon>
        <taxon>Pseudomonadota</taxon>
        <taxon>Alphaproteobacteria</taxon>
        <taxon>Sphingomonadales</taxon>
        <taxon>Sphingomonadaceae</taxon>
        <taxon>Sphingomonas</taxon>
    </lineage>
</organism>
<dbReference type="Gene3D" id="3.30.2170.10">
    <property type="entry name" value="archaeoglobus fulgidus dsm 4304 superfamily"/>
    <property type="match status" value="1"/>
</dbReference>
<dbReference type="OrthoDB" id="9790916at2"/>
<keyword evidence="6" id="KW-0227">DNA damage</keyword>
<proteinExistence type="inferred from homology"/>
<keyword evidence="4 6" id="KW-0255">Endonuclease</keyword>
<comment type="caution">
    <text evidence="7">The sequence shown here is derived from an EMBL/GenBank/DDBJ whole genome shotgun (WGS) entry which is preliminary data.</text>
</comment>
<dbReference type="PANTHER" id="PTHR28511">
    <property type="entry name" value="ENDONUCLEASE V"/>
    <property type="match status" value="1"/>
</dbReference>
<sequence length="238" mass="25504">MNDRHNLHWLEPPSLAAATKIQHEIAAACETKDRLGVVGRIAGADVSMKWRDSRGPIHAAVAPILWPERRIEPAATATRIPRFPYVPGYLGFREAPAVLAAWEGLVDKPDLLLVDGQGRSHPRRCGVATQIGVLLDMPTIGIAKSLLCGSIEGEVGPRAGDRAPVVHRGEEVAIALRTSPRGGPIFVSIGHRLSLETAVDWALRLSEGRRLPLPIRLAHDAANAARRAAASSSLPSEG</sequence>
<dbReference type="Pfam" id="PF04493">
    <property type="entry name" value="Endonuclease_5"/>
    <property type="match status" value="1"/>
</dbReference>
<feature type="binding site" evidence="6">
    <location>
        <position position="45"/>
    </location>
    <ligand>
        <name>Mg(2+)</name>
        <dbReference type="ChEBI" id="CHEBI:18420"/>
    </ligand>
</feature>
<evidence type="ECO:0000256" key="2">
    <source>
        <dbReference type="ARBA" id="ARBA00022490"/>
    </source>
</evidence>
<dbReference type="GO" id="GO:0000287">
    <property type="term" value="F:magnesium ion binding"/>
    <property type="evidence" value="ECO:0007669"/>
    <property type="project" value="UniProtKB-UniRule"/>
</dbReference>
<evidence type="ECO:0000256" key="6">
    <source>
        <dbReference type="HAMAP-Rule" id="MF_00801"/>
    </source>
</evidence>
<dbReference type="HAMAP" id="MF_00801">
    <property type="entry name" value="Endonuclease_5"/>
    <property type="match status" value="1"/>
</dbReference>
<keyword evidence="6" id="KW-0460">Magnesium</keyword>
<keyword evidence="5 6" id="KW-0378">Hydrolase</keyword>
<comment type="similarity">
    <text evidence="6">Belongs to the endonuclease V family.</text>
</comment>
<comment type="subcellular location">
    <subcellularLocation>
        <location evidence="1 6">Cytoplasm</location>
    </subcellularLocation>
</comment>
<evidence type="ECO:0000256" key="5">
    <source>
        <dbReference type="ARBA" id="ARBA00022801"/>
    </source>
</evidence>
<dbReference type="GO" id="GO:0006281">
    <property type="term" value="P:DNA repair"/>
    <property type="evidence" value="ECO:0007669"/>
    <property type="project" value="UniProtKB-UniRule"/>
</dbReference>
<keyword evidence="6" id="KW-0234">DNA repair</keyword>
<dbReference type="EMBL" id="NWBU01000007">
    <property type="protein sequence ID" value="PTQ11629.1"/>
    <property type="molecule type" value="Genomic_DNA"/>
</dbReference>
<gene>
    <name evidence="6" type="primary">nfi</name>
    <name evidence="7" type="ORF">CLG96_09445</name>
</gene>
<evidence type="ECO:0000256" key="3">
    <source>
        <dbReference type="ARBA" id="ARBA00022722"/>
    </source>
</evidence>